<gene>
    <name evidence="4" type="ORF">AM629_02890</name>
    <name evidence="3" type="ORF">F0L16_08140</name>
</gene>
<reference evidence="4 5" key="1">
    <citation type="submission" date="2015-09" db="EMBL/GenBank/DDBJ databases">
        <title>Draft genome sequence and assembly of Photorhabdus sp. VMG, a bacterial symbiont associated with Heterorhabditis zealandica.</title>
        <authorList>
            <person name="Naidoo S."/>
            <person name="Featherston J."/>
            <person name="Mothupi B."/>
            <person name="Gray V.M."/>
        </authorList>
    </citation>
    <scope>NUCLEOTIDE SEQUENCE [LARGE SCALE GENOMIC DNA]</scope>
    <source>
        <strain evidence="4 5">VMG</strain>
    </source>
</reference>
<accession>A0A5B0X2B3</accession>
<name>A0A5B0X2B3_9GAMM</name>
<dbReference type="Gene3D" id="2.60.40.1090">
    <property type="entry name" value="Fimbrial-type adhesion domain"/>
    <property type="match status" value="1"/>
</dbReference>
<dbReference type="STRING" id="880156.AM629_02890"/>
<evidence type="ECO:0000259" key="2">
    <source>
        <dbReference type="Pfam" id="PF00419"/>
    </source>
</evidence>
<dbReference type="GO" id="GO:0009289">
    <property type="term" value="C:pilus"/>
    <property type="evidence" value="ECO:0007669"/>
    <property type="project" value="InterPro"/>
</dbReference>
<dbReference type="PANTHER" id="PTHR33420:SF9">
    <property type="entry name" value="MINOR FIMBRIAL SUBUNIT"/>
    <property type="match status" value="1"/>
</dbReference>
<dbReference type="SUPFAM" id="SSF49401">
    <property type="entry name" value="Bacterial adhesins"/>
    <property type="match status" value="1"/>
</dbReference>
<evidence type="ECO:0000313" key="3">
    <source>
        <dbReference type="EMBL" id="KAA1192279.1"/>
    </source>
</evidence>
<feature type="chain" id="PRO_5024324760" evidence="1">
    <location>
        <begin position="29"/>
        <end position="181"/>
    </location>
</feature>
<protein>
    <submittedName>
        <fullName evidence="4">Exotoxin</fullName>
    </submittedName>
    <submittedName>
        <fullName evidence="3">Fimbrial protein</fullName>
    </submittedName>
</protein>
<dbReference type="PANTHER" id="PTHR33420">
    <property type="entry name" value="FIMBRIAL SUBUNIT ELFA-RELATED"/>
    <property type="match status" value="1"/>
</dbReference>
<dbReference type="RefSeq" id="WP_054475968.1">
    <property type="nucleotide sequence ID" value="NZ_CAWMRL010000004.1"/>
</dbReference>
<dbReference type="OrthoDB" id="6462343at2"/>
<dbReference type="InterPro" id="IPR000259">
    <property type="entry name" value="Adhesion_dom_fimbrial"/>
</dbReference>
<dbReference type="Pfam" id="PF00419">
    <property type="entry name" value="Fimbrial"/>
    <property type="match status" value="1"/>
</dbReference>
<feature type="domain" description="Fimbrial-type adhesion" evidence="2">
    <location>
        <begin position="33"/>
        <end position="181"/>
    </location>
</feature>
<dbReference type="Proteomes" id="UP000037727">
    <property type="component" value="Unassembled WGS sequence"/>
</dbReference>
<proteinExistence type="predicted"/>
<keyword evidence="5" id="KW-1185">Reference proteome</keyword>
<evidence type="ECO:0000313" key="4">
    <source>
        <dbReference type="EMBL" id="KOY63509.1"/>
    </source>
</evidence>
<feature type="signal peptide" evidence="1">
    <location>
        <begin position="1"/>
        <end position="28"/>
    </location>
</feature>
<dbReference type="AlphaFoldDB" id="A0A5B0X2B3"/>
<reference evidence="3 6" key="2">
    <citation type="submission" date="2019-09" db="EMBL/GenBank/DDBJ databases">
        <title>Whole genome sequence of Photorhabdus heterorhabditis strain ETL (Enterobacteriales: Enterobacteriaceae) a bacterial symbiont of Heterorhabditis zealandica strain ETL (Rhabditida: Heterorhabditidae).</title>
        <authorList>
            <person name="Lulamba T.E."/>
            <person name="Serepa-Dlamini M.H."/>
        </authorList>
    </citation>
    <scope>NUCLEOTIDE SEQUENCE [LARGE SCALE GENOMIC DNA]</scope>
    <source>
        <strain evidence="3 6">ETL</strain>
    </source>
</reference>
<dbReference type="EMBL" id="VTUW01000011">
    <property type="protein sequence ID" value="KAA1192279.1"/>
    <property type="molecule type" value="Genomic_DNA"/>
</dbReference>
<evidence type="ECO:0000313" key="5">
    <source>
        <dbReference type="Proteomes" id="UP000037727"/>
    </source>
</evidence>
<comment type="caution">
    <text evidence="3">The sequence shown here is derived from an EMBL/GenBank/DDBJ whole genome shotgun (WGS) entry which is preliminary data.</text>
</comment>
<dbReference type="EMBL" id="LJCS01000004">
    <property type="protein sequence ID" value="KOY63509.1"/>
    <property type="molecule type" value="Genomic_DNA"/>
</dbReference>
<organism evidence="3 6">
    <name type="scientific">Photorhabdus heterorhabditis</name>
    <dbReference type="NCBI Taxonomy" id="880156"/>
    <lineage>
        <taxon>Bacteria</taxon>
        <taxon>Pseudomonadati</taxon>
        <taxon>Pseudomonadota</taxon>
        <taxon>Gammaproteobacteria</taxon>
        <taxon>Enterobacterales</taxon>
        <taxon>Morganellaceae</taxon>
        <taxon>Photorhabdus</taxon>
    </lineage>
</organism>
<dbReference type="GO" id="GO:0043709">
    <property type="term" value="P:cell adhesion involved in single-species biofilm formation"/>
    <property type="evidence" value="ECO:0007669"/>
    <property type="project" value="TreeGrafter"/>
</dbReference>
<evidence type="ECO:0000313" key="6">
    <source>
        <dbReference type="Proteomes" id="UP000322184"/>
    </source>
</evidence>
<keyword evidence="1" id="KW-0732">Signal</keyword>
<dbReference type="InterPro" id="IPR008966">
    <property type="entry name" value="Adhesion_dom_sf"/>
</dbReference>
<dbReference type="InterPro" id="IPR036937">
    <property type="entry name" value="Adhesion_dom_fimbrial_sf"/>
</dbReference>
<dbReference type="Proteomes" id="UP000322184">
    <property type="component" value="Unassembled WGS sequence"/>
</dbReference>
<dbReference type="InterPro" id="IPR050263">
    <property type="entry name" value="Bact_Fimbrial_Adh_Pro"/>
</dbReference>
<evidence type="ECO:0000256" key="1">
    <source>
        <dbReference type="SAM" id="SignalP"/>
    </source>
</evidence>
<sequence>MKYFKLFVLRVGFMVIATTVYCNQAVQAADNMRFYGALVEEPCTIQAGDEDIKLDFGTIAEKYLYQHGRTNSEPFQLRLFGCDISVGKSIKLTFSGTENTQLPGLLALGAGSQASGIAIGMETAEGKRLPLNKEGDTYPLKEGNTLIILRAYVQAEPTAIANQTIKRGAFHAVATFNLDYD</sequence>